<keyword evidence="2" id="KW-0472">Membrane</keyword>
<feature type="compositionally biased region" description="Low complexity" evidence="1">
    <location>
        <begin position="13"/>
        <end position="28"/>
    </location>
</feature>
<sequence>MERKQSWYIPRPSLSSTSNSHTNRSNDSIRCYHRDSAVIDIEHTKEKKSSTKAAATSSSSSTISSQRSKNKSHMETCIDGECESPKRGSRSSQGSSDSEQSIHSASSLLLTVANLENFAKIQDQTRNHHINFHQHNLHLSGSVNDIAKTHNKSSSVINIHPNNLLSPPHLKPTKELDQLSTASSTHFTMVNGFGRSNMKRNSSYICKRSRQVSVLIITMSVLFLIGISTAVVLLESKCHNIYLCLNGELLLQLA</sequence>
<keyword evidence="4" id="KW-1185">Reference proteome</keyword>
<dbReference type="Proteomes" id="UP000183832">
    <property type="component" value="Unassembled WGS sequence"/>
</dbReference>
<dbReference type="OrthoDB" id="8195120at2759"/>
<dbReference type="EMBL" id="CVRI01000047">
    <property type="protein sequence ID" value="CRK98412.1"/>
    <property type="molecule type" value="Genomic_DNA"/>
</dbReference>
<feature type="transmembrane region" description="Helical" evidence="2">
    <location>
        <begin position="212"/>
        <end position="234"/>
    </location>
</feature>
<keyword evidence="2" id="KW-0812">Transmembrane</keyword>
<feature type="region of interest" description="Disordered" evidence="1">
    <location>
        <begin position="1"/>
        <end position="102"/>
    </location>
</feature>
<organism evidence="3 4">
    <name type="scientific">Clunio marinus</name>
    <dbReference type="NCBI Taxonomy" id="568069"/>
    <lineage>
        <taxon>Eukaryota</taxon>
        <taxon>Metazoa</taxon>
        <taxon>Ecdysozoa</taxon>
        <taxon>Arthropoda</taxon>
        <taxon>Hexapoda</taxon>
        <taxon>Insecta</taxon>
        <taxon>Pterygota</taxon>
        <taxon>Neoptera</taxon>
        <taxon>Endopterygota</taxon>
        <taxon>Diptera</taxon>
        <taxon>Nematocera</taxon>
        <taxon>Chironomoidea</taxon>
        <taxon>Chironomidae</taxon>
        <taxon>Clunio</taxon>
    </lineage>
</organism>
<feature type="compositionally biased region" description="Low complexity" evidence="1">
    <location>
        <begin position="51"/>
        <end position="67"/>
    </location>
</feature>
<feature type="compositionally biased region" description="Low complexity" evidence="1">
    <location>
        <begin position="90"/>
        <end position="102"/>
    </location>
</feature>
<keyword evidence="2" id="KW-1133">Transmembrane helix</keyword>
<name>A0A1J1IFV0_9DIPT</name>
<evidence type="ECO:0000313" key="4">
    <source>
        <dbReference type="Proteomes" id="UP000183832"/>
    </source>
</evidence>
<feature type="compositionally biased region" description="Basic and acidic residues" evidence="1">
    <location>
        <begin position="30"/>
        <end position="49"/>
    </location>
</feature>
<reference evidence="3 4" key="1">
    <citation type="submission" date="2015-04" db="EMBL/GenBank/DDBJ databases">
        <authorList>
            <person name="Syromyatnikov M.Y."/>
            <person name="Popov V.N."/>
        </authorList>
    </citation>
    <scope>NUCLEOTIDE SEQUENCE [LARGE SCALE GENOMIC DNA]</scope>
</reference>
<dbReference type="AlphaFoldDB" id="A0A1J1IFV0"/>
<gene>
    <name evidence="3" type="ORF">CLUMA_CG011770</name>
</gene>
<proteinExistence type="predicted"/>
<evidence type="ECO:0000256" key="1">
    <source>
        <dbReference type="SAM" id="MobiDB-lite"/>
    </source>
</evidence>
<evidence type="ECO:0000313" key="3">
    <source>
        <dbReference type="EMBL" id="CRK98412.1"/>
    </source>
</evidence>
<evidence type="ECO:0000256" key="2">
    <source>
        <dbReference type="SAM" id="Phobius"/>
    </source>
</evidence>
<protein>
    <submittedName>
        <fullName evidence="3">CLUMA_CG011770, isoform A</fullName>
    </submittedName>
</protein>
<accession>A0A1J1IFV0</accession>